<keyword evidence="2" id="KW-1185">Reference proteome</keyword>
<proteinExistence type="predicted"/>
<evidence type="ECO:0000313" key="1">
    <source>
        <dbReference type="EMBL" id="CAA9993334.1"/>
    </source>
</evidence>
<dbReference type="OrthoDB" id="10673973at2759"/>
<organism evidence="1 2">
    <name type="scientific">Nesidiocoris tenuis</name>
    <dbReference type="NCBI Taxonomy" id="355587"/>
    <lineage>
        <taxon>Eukaryota</taxon>
        <taxon>Metazoa</taxon>
        <taxon>Ecdysozoa</taxon>
        <taxon>Arthropoda</taxon>
        <taxon>Hexapoda</taxon>
        <taxon>Insecta</taxon>
        <taxon>Pterygota</taxon>
        <taxon>Neoptera</taxon>
        <taxon>Paraneoptera</taxon>
        <taxon>Hemiptera</taxon>
        <taxon>Heteroptera</taxon>
        <taxon>Panheteroptera</taxon>
        <taxon>Cimicomorpha</taxon>
        <taxon>Miridae</taxon>
        <taxon>Dicyphina</taxon>
        <taxon>Nesidiocoris</taxon>
    </lineage>
</organism>
<reference evidence="1 2" key="1">
    <citation type="submission" date="2020-02" db="EMBL/GenBank/DDBJ databases">
        <authorList>
            <person name="Ferguson B K."/>
        </authorList>
    </citation>
    <scope>NUCLEOTIDE SEQUENCE [LARGE SCALE GENOMIC DNA]</scope>
</reference>
<name>A0A6H5FUY9_9HEMI</name>
<evidence type="ECO:0000313" key="2">
    <source>
        <dbReference type="Proteomes" id="UP000479000"/>
    </source>
</evidence>
<dbReference type="EMBL" id="CADCXU010000387">
    <property type="protein sequence ID" value="CAA9993334.1"/>
    <property type="molecule type" value="Genomic_DNA"/>
</dbReference>
<gene>
    <name evidence="1" type="ORF">NTEN_LOCUS310</name>
</gene>
<dbReference type="Proteomes" id="UP000479000">
    <property type="component" value="Unassembled WGS sequence"/>
</dbReference>
<sequence length="347" mass="39650">MLLTPDELPGCRDTNPWPDNARQSLLVLTVGDHWAIHNLAILVALADKINGTFTPPYWCKHRLLTESYVYPDLKVEADHPVLISDVTNKANVYYQQVVCLYIGWGLPGTPGIDYVEYVEPAPEAFHLQHTWRSIMSYIGCADLMIHMDGFNKALRERNFVFSDYYSFGCNEWFGRYRGSPSPGDAGSPVTCIDDIFFGLIGWIFETNENSTAKKQLAGDSLIVHTLYENSADYRKSFLAMVDHLTFKRDYPEFSEYLPVPYEKTLKEESFGEIISLPPPSAGGKWEIRVELLALLVLRIFILRITNGKREVQERRETVEGEEGDRARHSKQYVPECTMIGAYGRLWC</sequence>
<accession>A0A6H5FUY9</accession>
<dbReference type="AlphaFoldDB" id="A0A6H5FUY9"/>
<protein>
    <submittedName>
        <fullName evidence="1">Uncharacterized protein</fullName>
    </submittedName>
</protein>